<evidence type="ECO:0000256" key="1">
    <source>
        <dbReference type="SAM" id="MobiDB-lite"/>
    </source>
</evidence>
<dbReference type="Proteomes" id="UP000269221">
    <property type="component" value="Unassembled WGS sequence"/>
</dbReference>
<evidence type="ECO:0008006" key="4">
    <source>
        <dbReference type="Google" id="ProtNLM"/>
    </source>
</evidence>
<feature type="region of interest" description="Disordered" evidence="1">
    <location>
        <begin position="105"/>
        <end position="205"/>
    </location>
</feature>
<comment type="caution">
    <text evidence="2">The sequence shown here is derived from an EMBL/GenBank/DDBJ whole genome shotgun (WGS) entry which is preliminary data.</text>
</comment>
<organism evidence="2 3">
    <name type="scientific">Hirundo rustica rustica</name>
    <dbReference type="NCBI Taxonomy" id="333673"/>
    <lineage>
        <taxon>Eukaryota</taxon>
        <taxon>Metazoa</taxon>
        <taxon>Chordata</taxon>
        <taxon>Craniata</taxon>
        <taxon>Vertebrata</taxon>
        <taxon>Euteleostomi</taxon>
        <taxon>Archelosauria</taxon>
        <taxon>Archosauria</taxon>
        <taxon>Dinosauria</taxon>
        <taxon>Saurischia</taxon>
        <taxon>Theropoda</taxon>
        <taxon>Coelurosauria</taxon>
        <taxon>Aves</taxon>
        <taxon>Neognathae</taxon>
        <taxon>Neoaves</taxon>
        <taxon>Telluraves</taxon>
        <taxon>Australaves</taxon>
        <taxon>Passeriformes</taxon>
        <taxon>Sylvioidea</taxon>
        <taxon>Hirundinidae</taxon>
        <taxon>Hirundo</taxon>
    </lineage>
</organism>
<name>A0A3M0L3D5_HIRRU</name>
<protein>
    <recommendedName>
        <fullName evidence="4">Microtubule-actin cross-linking factor 1</fullName>
    </recommendedName>
</protein>
<evidence type="ECO:0000313" key="3">
    <source>
        <dbReference type="Proteomes" id="UP000269221"/>
    </source>
</evidence>
<dbReference type="OrthoDB" id="18740at2759"/>
<sequence>MSQQCALVAKRANGILAWIRNGVASRSREVILPLYSALTLVRKIILPGFQQTLTGRMHMNAFAGKIIPGSAGLVSSSDMFETGSGGHGFRSSPRHARRRVAPRLEEAQPLVEAHHLSEQETSVRKRKIKKSSRVQPEFYHSVQVTPTRKPSSGNASYRCSMSSSADFSDEEDYSQRSGTVSPAPGDTLPWNLPKHERSKRKIQGGSVLDPAERAVLRIAAEAQRTALVLYPENKDTGDGRELAGHLMHFVACVGFRDNVICSDD</sequence>
<dbReference type="AlphaFoldDB" id="A0A3M0L3D5"/>
<proteinExistence type="predicted"/>
<feature type="compositionally biased region" description="Polar residues" evidence="1">
    <location>
        <begin position="142"/>
        <end position="166"/>
    </location>
</feature>
<gene>
    <name evidence="2" type="ORF">DUI87_06052</name>
</gene>
<dbReference type="STRING" id="333673.A0A3M0L3D5"/>
<evidence type="ECO:0000313" key="2">
    <source>
        <dbReference type="EMBL" id="RMC17470.1"/>
    </source>
</evidence>
<reference evidence="2 3" key="1">
    <citation type="submission" date="2018-07" db="EMBL/GenBank/DDBJ databases">
        <title>A high quality draft genome assembly of the barn swallow (H. rustica rustica).</title>
        <authorList>
            <person name="Formenti G."/>
            <person name="Chiara M."/>
            <person name="Poveda L."/>
            <person name="Francoijs K.-J."/>
            <person name="Bonisoli-Alquati A."/>
            <person name="Canova L."/>
            <person name="Gianfranceschi L."/>
            <person name="Horner D.S."/>
            <person name="Saino N."/>
        </authorList>
    </citation>
    <scope>NUCLEOTIDE SEQUENCE [LARGE SCALE GENOMIC DNA]</scope>
    <source>
        <strain evidence="2">Chelidonia</strain>
        <tissue evidence="2">Blood</tissue>
    </source>
</reference>
<keyword evidence="3" id="KW-1185">Reference proteome</keyword>
<dbReference type="EMBL" id="QRBI01000099">
    <property type="protein sequence ID" value="RMC17470.1"/>
    <property type="molecule type" value="Genomic_DNA"/>
</dbReference>
<accession>A0A3M0L3D5</accession>
<feature type="compositionally biased region" description="Basic and acidic residues" evidence="1">
    <location>
        <begin position="105"/>
        <end position="123"/>
    </location>
</feature>